<evidence type="ECO:0000313" key="2">
    <source>
        <dbReference type="EnsemblPlants" id="KQK94670"/>
    </source>
</evidence>
<dbReference type="OMA" id="HATCSWF"/>
<dbReference type="Gramene" id="KQK94670">
    <property type="protein sequence ID" value="KQK94670"/>
    <property type="gene ID" value="SETIT_027368mg"/>
</dbReference>
<feature type="chain" id="PRO_5010127958" description="Leucine-rich repeat-containing N-terminal plant-type domain-containing protein" evidence="1">
    <location>
        <begin position="25"/>
        <end position="73"/>
    </location>
</feature>
<dbReference type="AlphaFoldDB" id="K3ZLB2"/>
<evidence type="ECO:0000313" key="3">
    <source>
        <dbReference type="Proteomes" id="UP000004995"/>
    </source>
</evidence>
<keyword evidence="3" id="KW-1185">Reference proteome</keyword>
<accession>K3ZLB2</accession>
<evidence type="ECO:0008006" key="4">
    <source>
        <dbReference type="Google" id="ProtNLM"/>
    </source>
</evidence>
<sequence>MFPNYASVFPVLLLLLLLPHATCSWFNFCLWKGISCSRKHPQRVTQLDLTDQRLTGYSVPRKPYTSLSSAPVK</sequence>
<evidence type="ECO:0000256" key="1">
    <source>
        <dbReference type="SAM" id="SignalP"/>
    </source>
</evidence>
<dbReference type="HOGENOM" id="CLU_2709535_0_0_1"/>
<reference evidence="2" key="2">
    <citation type="submission" date="2018-08" db="UniProtKB">
        <authorList>
            <consortium name="EnsemblPlants"/>
        </authorList>
    </citation>
    <scope>IDENTIFICATION</scope>
    <source>
        <strain evidence="2">Yugu1</strain>
    </source>
</reference>
<dbReference type="Proteomes" id="UP000004995">
    <property type="component" value="Unassembled WGS sequence"/>
</dbReference>
<protein>
    <recommendedName>
        <fullName evidence="4">Leucine-rich repeat-containing N-terminal plant-type domain-containing protein</fullName>
    </recommendedName>
</protein>
<dbReference type="InParanoid" id="K3ZLB2"/>
<name>K3ZLB2_SETIT</name>
<reference evidence="3" key="1">
    <citation type="journal article" date="2012" name="Nat. Biotechnol.">
        <title>Reference genome sequence of the model plant Setaria.</title>
        <authorList>
            <person name="Bennetzen J.L."/>
            <person name="Schmutz J."/>
            <person name="Wang H."/>
            <person name="Percifield R."/>
            <person name="Hawkins J."/>
            <person name="Pontaroli A.C."/>
            <person name="Estep M."/>
            <person name="Feng L."/>
            <person name="Vaughn J.N."/>
            <person name="Grimwood J."/>
            <person name="Jenkins J."/>
            <person name="Barry K."/>
            <person name="Lindquist E."/>
            <person name="Hellsten U."/>
            <person name="Deshpande S."/>
            <person name="Wang X."/>
            <person name="Wu X."/>
            <person name="Mitros T."/>
            <person name="Triplett J."/>
            <person name="Yang X."/>
            <person name="Ye C.Y."/>
            <person name="Mauro-Herrera M."/>
            <person name="Wang L."/>
            <person name="Li P."/>
            <person name="Sharma M."/>
            <person name="Sharma R."/>
            <person name="Ronald P.C."/>
            <person name="Panaud O."/>
            <person name="Kellogg E.A."/>
            <person name="Brutnell T.P."/>
            <person name="Doust A.N."/>
            <person name="Tuskan G.A."/>
            <person name="Rokhsar D."/>
            <person name="Devos K.M."/>
        </authorList>
    </citation>
    <scope>NUCLEOTIDE SEQUENCE [LARGE SCALE GENOMIC DNA]</scope>
    <source>
        <strain evidence="3">cv. Yugu1</strain>
    </source>
</reference>
<proteinExistence type="predicted"/>
<dbReference type="EMBL" id="AGNK02004949">
    <property type="status" value="NOT_ANNOTATED_CDS"/>
    <property type="molecule type" value="Genomic_DNA"/>
</dbReference>
<dbReference type="EnsemblPlants" id="KQK94670">
    <property type="protein sequence ID" value="KQK94670"/>
    <property type="gene ID" value="SETIT_027368mg"/>
</dbReference>
<keyword evidence="1" id="KW-0732">Signal</keyword>
<organism evidence="2 3">
    <name type="scientific">Setaria italica</name>
    <name type="common">Foxtail millet</name>
    <name type="synonym">Panicum italicum</name>
    <dbReference type="NCBI Taxonomy" id="4555"/>
    <lineage>
        <taxon>Eukaryota</taxon>
        <taxon>Viridiplantae</taxon>
        <taxon>Streptophyta</taxon>
        <taxon>Embryophyta</taxon>
        <taxon>Tracheophyta</taxon>
        <taxon>Spermatophyta</taxon>
        <taxon>Magnoliopsida</taxon>
        <taxon>Liliopsida</taxon>
        <taxon>Poales</taxon>
        <taxon>Poaceae</taxon>
        <taxon>PACMAD clade</taxon>
        <taxon>Panicoideae</taxon>
        <taxon>Panicodae</taxon>
        <taxon>Paniceae</taxon>
        <taxon>Cenchrinae</taxon>
        <taxon>Setaria</taxon>
    </lineage>
</organism>
<feature type="signal peptide" evidence="1">
    <location>
        <begin position="1"/>
        <end position="24"/>
    </location>
</feature>